<name>A0A3M0K2J6_HIRRU</name>
<reference evidence="1 2" key="1">
    <citation type="submission" date="2018-07" db="EMBL/GenBank/DDBJ databases">
        <title>A high quality draft genome assembly of the barn swallow (H. rustica rustica).</title>
        <authorList>
            <person name="Formenti G."/>
            <person name="Chiara M."/>
            <person name="Poveda L."/>
            <person name="Francoijs K.-J."/>
            <person name="Bonisoli-Alquati A."/>
            <person name="Canova L."/>
            <person name="Gianfranceschi L."/>
            <person name="Horner D.S."/>
            <person name="Saino N."/>
        </authorList>
    </citation>
    <scope>NUCLEOTIDE SEQUENCE [LARGE SCALE GENOMIC DNA]</scope>
    <source>
        <strain evidence="1">Chelidonia</strain>
        <tissue evidence="1">Blood</tissue>
    </source>
</reference>
<keyword evidence="2" id="KW-1185">Reference proteome</keyword>
<proteinExistence type="predicted"/>
<comment type="caution">
    <text evidence="1">The sequence shown here is derived from an EMBL/GenBank/DDBJ whole genome shotgun (WGS) entry which is preliminary data.</text>
</comment>
<dbReference type="Proteomes" id="UP000269221">
    <property type="component" value="Unassembled WGS sequence"/>
</dbReference>
<organism evidence="1 2">
    <name type="scientific">Hirundo rustica rustica</name>
    <dbReference type="NCBI Taxonomy" id="333673"/>
    <lineage>
        <taxon>Eukaryota</taxon>
        <taxon>Metazoa</taxon>
        <taxon>Chordata</taxon>
        <taxon>Craniata</taxon>
        <taxon>Vertebrata</taxon>
        <taxon>Euteleostomi</taxon>
        <taxon>Archelosauria</taxon>
        <taxon>Archosauria</taxon>
        <taxon>Dinosauria</taxon>
        <taxon>Saurischia</taxon>
        <taxon>Theropoda</taxon>
        <taxon>Coelurosauria</taxon>
        <taxon>Aves</taxon>
        <taxon>Neognathae</taxon>
        <taxon>Neoaves</taxon>
        <taxon>Telluraves</taxon>
        <taxon>Australaves</taxon>
        <taxon>Passeriformes</taxon>
        <taxon>Sylvioidea</taxon>
        <taxon>Hirundinidae</taxon>
        <taxon>Hirundo</taxon>
    </lineage>
</organism>
<sequence length="122" mass="13284">MNASDYNNILHTRKLPTMGGSRQSVSNLVLASNSDWEQIFRPECTKLDDHSLGEHCQFAVVTKVSRPLVDSTKSVLCEPACSLFELTSSFGEHDVGQSSGAVSQALPWSLFQHCSVLKAASN</sequence>
<protein>
    <submittedName>
        <fullName evidence="1">Uncharacterized protein</fullName>
    </submittedName>
</protein>
<evidence type="ECO:0000313" key="1">
    <source>
        <dbReference type="EMBL" id="RMC07396.1"/>
    </source>
</evidence>
<dbReference type="AlphaFoldDB" id="A0A3M0K2J6"/>
<dbReference type="EMBL" id="QRBI01000120">
    <property type="protein sequence ID" value="RMC07396.1"/>
    <property type="molecule type" value="Genomic_DNA"/>
</dbReference>
<gene>
    <name evidence="1" type="ORF">DUI87_16861</name>
</gene>
<evidence type="ECO:0000313" key="2">
    <source>
        <dbReference type="Proteomes" id="UP000269221"/>
    </source>
</evidence>
<accession>A0A3M0K2J6</accession>